<accession>A0AAN9U923</accession>
<organism evidence="3 4">
    <name type="scientific">Diatrype stigma</name>
    <dbReference type="NCBI Taxonomy" id="117547"/>
    <lineage>
        <taxon>Eukaryota</taxon>
        <taxon>Fungi</taxon>
        <taxon>Dikarya</taxon>
        <taxon>Ascomycota</taxon>
        <taxon>Pezizomycotina</taxon>
        <taxon>Sordariomycetes</taxon>
        <taxon>Xylariomycetidae</taxon>
        <taxon>Xylariales</taxon>
        <taxon>Diatrypaceae</taxon>
        <taxon>Diatrype</taxon>
    </lineage>
</organism>
<evidence type="ECO:0000313" key="3">
    <source>
        <dbReference type="EMBL" id="KAK7740835.1"/>
    </source>
</evidence>
<dbReference type="Pfam" id="PF00505">
    <property type="entry name" value="HMG_box"/>
    <property type="match status" value="1"/>
</dbReference>
<feature type="domain" description="HMG box" evidence="2">
    <location>
        <begin position="1"/>
        <end position="49"/>
    </location>
</feature>
<dbReference type="Proteomes" id="UP001320420">
    <property type="component" value="Unassembled WGS sequence"/>
</dbReference>
<dbReference type="PROSITE" id="PS50118">
    <property type="entry name" value="HMG_BOX_2"/>
    <property type="match status" value="1"/>
</dbReference>
<protein>
    <recommendedName>
        <fullName evidence="2">HMG box domain-containing protein</fullName>
    </recommendedName>
</protein>
<evidence type="ECO:0000313" key="4">
    <source>
        <dbReference type="Proteomes" id="UP001320420"/>
    </source>
</evidence>
<evidence type="ECO:0000259" key="2">
    <source>
        <dbReference type="PROSITE" id="PS50118"/>
    </source>
</evidence>
<reference evidence="3 4" key="1">
    <citation type="submission" date="2024-02" db="EMBL/GenBank/DDBJ databases">
        <title>De novo assembly and annotation of 12 fungi associated with fruit tree decline syndrome in Ontario, Canada.</title>
        <authorList>
            <person name="Sulman M."/>
            <person name="Ellouze W."/>
            <person name="Ilyukhin E."/>
        </authorList>
    </citation>
    <scope>NUCLEOTIDE SEQUENCE [LARGE SCALE GENOMIC DNA]</scope>
    <source>
        <strain evidence="3 4">M11/M66-122</strain>
    </source>
</reference>
<keyword evidence="1" id="KW-0539">Nucleus</keyword>
<evidence type="ECO:0000256" key="1">
    <source>
        <dbReference type="PROSITE-ProRule" id="PRU00267"/>
    </source>
</evidence>
<proteinExistence type="predicted"/>
<gene>
    <name evidence="3" type="ORF">SLS62_010979</name>
</gene>
<keyword evidence="4" id="KW-1185">Reference proteome</keyword>
<dbReference type="EMBL" id="JAKJXP020000161">
    <property type="protein sequence ID" value="KAK7740835.1"/>
    <property type="molecule type" value="Genomic_DNA"/>
</dbReference>
<dbReference type="AlphaFoldDB" id="A0AAN9U923"/>
<dbReference type="InterPro" id="IPR009071">
    <property type="entry name" value="HMG_box_dom"/>
</dbReference>
<dbReference type="Gene3D" id="1.10.30.10">
    <property type="entry name" value="High mobility group box domain"/>
    <property type="match status" value="1"/>
</dbReference>
<keyword evidence="1" id="KW-0238">DNA-binding</keyword>
<feature type="DNA-binding region" description="HMG box" evidence="1">
    <location>
        <begin position="1"/>
        <end position="49"/>
    </location>
</feature>
<dbReference type="GO" id="GO:0003677">
    <property type="term" value="F:DNA binding"/>
    <property type="evidence" value="ECO:0007669"/>
    <property type="project" value="UniProtKB-UniRule"/>
</dbReference>
<comment type="caution">
    <text evidence="3">The sequence shown here is derived from an EMBL/GenBank/DDBJ whole genome shotgun (WGS) entry which is preliminary data.</text>
</comment>
<name>A0AAN9U923_9PEZI</name>
<dbReference type="InterPro" id="IPR036910">
    <property type="entry name" value="HMG_box_dom_sf"/>
</dbReference>
<sequence length="159" mass="17716">MQNPGLKAPEVSKIASKMWASLSRQEKKVWKGRADRIAAEFKLKHPEWRPQRRNSSEIIRRAQKQVQASHGEVAIAKDLNVPHPSENATVIQDNNIWSNDSAPNPDVGILENNVSSIDPQDQFSFQPDADFNALFGTGDEEGSYEGDQTWGSLYGDLGL</sequence>
<dbReference type="GO" id="GO:0005634">
    <property type="term" value="C:nucleus"/>
    <property type="evidence" value="ECO:0007669"/>
    <property type="project" value="UniProtKB-UniRule"/>
</dbReference>
<dbReference type="SUPFAM" id="SSF47095">
    <property type="entry name" value="HMG-box"/>
    <property type="match status" value="1"/>
</dbReference>